<dbReference type="GO" id="GO:0046872">
    <property type="term" value="F:metal ion binding"/>
    <property type="evidence" value="ECO:0007669"/>
    <property type="project" value="InterPro"/>
</dbReference>
<evidence type="ECO:0000313" key="4">
    <source>
        <dbReference type="Proteomes" id="UP000285951"/>
    </source>
</evidence>
<evidence type="ECO:0000313" key="5">
    <source>
        <dbReference type="Proteomes" id="UP000462449"/>
    </source>
</evidence>
<comment type="caution">
    <text evidence="2">The sequence shown here is derived from an EMBL/GenBank/DDBJ whole genome shotgun (WGS) entry which is preliminary data.</text>
</comment>
<dbReference type="InterPro" id="IPR009078">
    <property type="entry name" value="Ferritin-like_SF"/>
</dbReference>
<gene>
    <name evidence="3" type="ORF">DWB62_015225</name>
    <name evidence="2" type="ORF">GNY23_15225</name>
</gene>
<dbReference type="InterPro" id="IPR012347">
    <property type="entry name" value="Ferritin-like"/>
</dbReference>
<dbReference type="CDD" id="cd01041">
    <property type="entry name" value="Rubrerythrin"/>
    <property type="match status" value="1"/>
</dbReference>
<dbReference type="EMBL" id="WOTW01000041">
    <property type="protein sequence ID" value="MUP39170.1"/>
    <property type="molecule type" value="Genomic_DNA"/>
</dbReference>
<reference evidence="2 5" key="2">
    <citation type="submission" date="2019-12" db="EMBL/GenBank/DDBJ databases">
        <title>Draft genome sequence of Labilibaculum sp. strain 44 isolated from deep waters of Black Sea.</title>
        <authorList>
            <person name="Yadav S."/>
            <person name="Villanueva L."/>
        </authorList>
    </citation>
    <scope>NUCLEOTIDE SEQUENCE [LARGE SCALE GENOMIC DNA]</scope>
    <source>
        <strain evidence="2 5">44</strain>
    </source>
</reference>
<evidence type="ECO:0000313" key="3">
    <source>
        <dbReference type="EMBL" id="MVB08375.1"/>
    </source>
</evidence>
<name>A0A7M4D941_9BACT</name>
<dbReference type="Gene3D" id="1.20.1260.10">
    <property type="match status" value="1"/>
</dbReference>
<dbReference type="Pfam" id="PF02915">
    <property type="entry name" value="Rubrerythrin"/>
    <property type="match status" value="1"/>
</dbReference>
<sequence>MVCVPYLHCILLIKTKKRIKMKKLLSLSALAVVIGILSSCNTGNKKETKLQNPVAAESKEKQIAPNEAKAKTMADLQDAFKGETTASAKYAAYSKKAEQEGNHNIALLFAAASKAEKVHANNHKSVIVELGGAVPNITPEFTVKTTGENLQDAIEGESYEVTTMYPDFLQDAANSKTQLAQISFNYAFEVEKKHQTMYRNALLALNNNTVNELPNVYYICPTCGNTYDQTPSERCGISMTGSEKFIKINSL</sequence>
<dbReference type="InterPro" id="IPR009040">
    <property type="entry name" value="Ferritin-like_diiron"/>
</dbReference>
<feature type="domain" description="Ferritin-like diiron" evidence="1">
    <location>
        <begin position="66"/>
        <end position="209"/>
    </location>
</feature>
<evidence type="ECO:0000259" key="1">
    <source>
        <dbReference type="PROSITE" id="PS50905"/>
    </source>
</evidence>
<reference evidence="3 4" key="1">
    <citation type="submission" date="2019-11" db="EMBL/GenBank/DDBJ databases">
        <title>Draft genome sequence of Labilibaculum sp. strain SYP isolated from Black Sea.</title>
        <authorList>
            <person name="Yadav S."/>
            <person name="Villanueva L."/>
        </authorList>
    </citation>
    <scope>NUCLEOTIDE SEQUENCE [LARGE SCALE GENOMIC DNA]</scope>
    <source>
        <strain evidence="3 4">44</strain>
    </source>
</reference>
<evidence type="ECO:0000313" key="2">
    <source>
        <dbReference type="EMBL" id="MUP39170.1"/>
    </source>
</evidence>
<dbReference type="Proteomes" id="UP000285951">
    <property type="component" value="Unassembled WGS sequence"/>
</dbReference>
<dbReference type="PANTHER" id="PTHR33746">
    <property type="entry name" value="RUBRERYTHRIN"/>
    <property type="match status" value="1"/>
</dbReference>
<dbReference type="PANTHER" id="PTHR33746:SF4">
    <property type="entry name" value="RUBRERYTHRIN"/>
    <property type="match status" value="1"/>
</dbReference>
<protein>
    <submittedName>
        <fullName evidence="2">Rubrerythrin</fullName>
    </submittedName>
</protein>
<dbReference type="InterPro" id="IPR052753">
    <property type="entry name" value="Rbr2/Nigerythrin"/>
</dbReference>
<dbReference type="PROSITE" id="PS50905">
    <property type="entry name" value="FERRITIN_LIKE"/>
    <property type="match status" value="1"/>
</dbReference>
<dbReference type="InterPro" id="IPR003251">
    <property type="entry name" value="Rr_diiron-bd_dom"/>
</dbReference>
<dbReference type="OrthoDB" id="9799749at2"/>
<accession>A0A7M4D941</accession>
<dbReference type="Proteomes" id="UP000462449">
    <property type="component" value="Unassembled WGS sequence"/>
</dbReference>
<dbReference type="EMBL" id="QTZN02000041">
    <property type="protein sequence ID" value="MVB08375.1"/>
    <property type="molecule type" value="Genomic_DNA"/>
</dbReference>
<keyword evidence="4" id="KW-1185">Reference proteome</keyword>
<dbReference type="SUPFAM" id="SSF47240">
    <property type="entry name" value="Ferritin-like"/>
    <property type="match status" value="1"/>
</dbReference>
<proteinExistence type="predicted"/>
<dbReference type="AlphaFoldDB" id="A0A7M4D941"/>
<dbReference type="GO" id="GO:0016491">
    <property type="term" value="F:oxidoreductase activity"/>
    <property type="evidence" value="ECO:0007669"/>
    <property type="project" value="InterPro"/>
</dbReference>
<organism evidence="2 5">
    <name type="scientific">Labilibaculum euxinus</name>
    <dbReference type="NCBI Taxonomy" id="2686357"/>
    <lineage>
        <taxon>Bacteria</taxon>
        <taxon>Pseudomonadati</taxon>
        <taxon>Bacteroidota</taxon>
        <taxon>Bacteroidia</taxon>
        <taxon>Marinilabiliales</taxon>
        <taxon>Marinifilaceae</taxon>
        <taxon>Labilibaculum</taxon>
    </lineage>
</organism>